<feature type="transmembrane region" description="Helical" evidence="1">
    <location>
        <begin position="44"/>
        <end position="62"/>
    </location>
</feature>
<proteinExistence type="predicted"/>
<sequence length="140" mass="16525">MKKSLSILLYFVAFSLPVYLFEITYRSQFSELELNSGGVYRDAPNFYLLLSLILAFLVAWASTQFSRKIVFWFIVIFVNILFYIWMCFFVATESMHLRGTTWPYIDILNYLVLNKWYFYVFGSVGIALLFLLPLNSGERQ</sequence>
<dbReference type="Proteomes" id="UP001164935">
    <property type="component" value="Chromosome"/>
</dbReference>
<evidence type="ECO:0000313" key="2">
    <source>
        <dbReference type="EMBL" id="UYO74643.1"/>
    </source>
</evidence>
<keyword evidence="1" id="KW-0812">Transmembrane</keyword>
<protein>
    <submittedName>
        <fullName evidence="2">Uncharacterized protein</fullName>
    </submittedName>
</protein>
<dbReference type="KEGG" id="hqn:M0220_00320"/>
<evidence type="ECO:0000256" key="1">
    <source>
        <dbReference type="SAM" id="Phobius"/>
    </source>
</evidence>
<keyword evidence="3" id="KW-1185">Reference proteome</keyword>
<accession>A0AA46TQE0</accession>
<name>A0AA46TQE0_9GAMM</name>
<dbReference type="EMBL" id="CP096973">
    <property type="protein sequence ID" value="UYO74643.1"/>
    <property type="molecule type" value="Genomic_DNA"/>
</dbReference>
<feature type="transmembrane region" description="Helical" evidence="1">
    <location>
        <begin position="69"/>
        <end position="91"/>
    </location>
</feature>
<evidence type="ECO:0000313" key="3">
    <source>
        <dbReference type="Proteomes" id="UP001164935"/>
    </source>
</evidence>
<gene>
    <name evidence="2" type="ORF">M0220_00320</name>
</gene>
<dbReference type="RefSeq" id="WP_264018356.1">
    <property type="nucleotide sequence ID" value="NZ_CP096973.1"/>
</dbReference>
<dbReference type="AlphaFoldDB" id="A0AA46TQE0"/>
<keyword evidence="1" id="KW-1133">Transmembrane helix</keyword>
<organism evidence="2 3">
    <name type="scientific">Halomonas qinghailakensis</name>
    <dbReference type="NCBI Taxonomy" id="2937790"/>
    <lineage>
        <taxon>Bacteria</taxon>
        <taxon>Pseudomonadati</taxon>
        <taxon>Pseudomonadota</taxon>
        <taxon>Gammaproteobacteria</taxon>
        <taxon>Oceanospirillales</taxon>
        <taxon>Halomonadaceae</taxon>
        <taxon>Halomonas</taxon>
    </lineage>
</organism>
<feature type="transmembrane region" description="Helical" evidence="1">
    <location>
        <begin position="116"/>
        <end position="134"/>
    </location>
</feature>
<keyword evidence="1" id="KW-0472">Membrane</keyword>
<reference evidence="2" key="1">
    <citation type="submission" date="2022-05" db="EMBL/GenBank/DDBJ databases">
        <title>Complete sequence of a novel PHA-producing Halomonas strain.</title>
        <authorList>
            <person name="Zheng Z."/>
        </authorList>
    </citation>
    <scope>NUCLEOTIDE SEQUENCE</scope>
    <source>
        <strain evidence="2">ZZQ-149</strain>
    </source>
</reference>